<evidence type="ECO:0000313" key="4">
    <source>
        <dbReference type="Proteomes" id="UP000031599"/>
    </source>
</evidence>
<dbReference type="InterPro" id="IPR050478">
    <property type="entry name" value="Ethylene_sulfur-biosynth"/>
</dbReference>
<dbReference type="PANTHER" id="PTHR43795:SF39">
    <property type="entry name" value="AMINOTRANSFERASE CLASS I_CLASSII DOMAIN-CONTAINING PROTEIN"/>
    <property type="match status" value="1"/>
</dbReference>
<dbReference type="Gene3D" id="3.40.640.10">
    <property type="entry name" value="Type I PLP-dependent aspartate aminotransferase-like (Major domain)"/>
    <property type="match status" value="1"/>
</dbReference>
<gene>
    <name evidence="3" type="ORF">DB30_02815</name>
</gene>
<comment type="caution">
    <text evidence="3">The sequence shown here is derived from an EMBL/GenBank/DDBJ whole genome shotgun (WGS) entry which is preliminary data.</text>
</comment>
<name>A0A0C2DDR4_9BACT</name>
<dbReference type="InterPro" id="IPR015421">
    <property type="entry name" value="PyrdxlP-dep_Trfase_major"/>
</dbReference>
<organism evidence="3 4">
    <name type="scientific">Enhygromyxa salina</name>
    <dbReference type="NCBI Taxonomy" id="215803"/>
    <lineage>
        <taxon>Bacteria</taxon>
        <taxon>Pseudomonadati</taxon>
        <taxon>Myxococcota</taxon>
        <taxon>Polyangia</taxon>
        <taxon>Nannocystales</taxon>
        <taxon>Nannocystaceae</taxon>
        <taxon>Enhygromyxa</taxon>
    </lineage>
</organism>
<dbReference type="PRINTS" id="PR00753">
    <property type="entry name" value="ACCSYNTHASE"/>
</dbReference>
<evidence type="ECO:0000256" key="1">
    <source>
        <dbReference type="ARBA" id="ARBA00022898"/>
    </source>
</evidence>
<dbReference type="Gene3D" id="3.90.1150.10">
    <property type="entry name" value="Aspartate Aminotransferase, domain 1"/>
    <property type="match status" value="1"/>
</dbReference>
<sequence length="416" mass="45258">MEHHLSARGQQLVASPPLAPYILEHFARAEDAWDPASNPGGYIALCIAENRTMWDTLVPQLGNYRNIPPRVLGYDAMVGNLEFRQKLAAFMGRAFLGRTVEAEQLAAVAGAGAVLELLFHVIADPGDAVLVPTPSYAGFWADLETRDQLQIIPVHCRSNDGFRLTTQALDRALAQAERPVKALLFTTPNNPLGTVYSRAELLEILEWSDRSGVHVVFDEVYALSVFGERPFVSVASLRASLGPRAHVVWAFSKDFGASGLRCGVLMSENPGVLAAVDALAYWAACSGDTQWLLGELVADRDFVDPFIRNMQARLGQTYAQLCAALDAHGITYLPAQAGFFLICDMRPFLDEPSWAGEDRLWRRIVDEANVNLTPGSACRVVEPGFFRLCYASEPTQAVLEAVARVAGVVAPGDSAG</sequence>
<proteinExistence type="predicted"/>
<accession>A0A0C2DDR4</accession>
<keyword evidence="3" id="KW-0032">Aminotransferase</keyword>
<dbReference type="InterPro" id="IPR015422">
    <property type="entry name" value="PyrdxlP-dep_Trfase_small"/>
</dbReference>
<dbReference type="EMBL" id="JMCC02000020">
    <property type="protein sequence ID" value="KIG17782.1"/>
    <property type="molecule type" value="Genomic_DNA"/>
</dbReference>
<evidence type="ECO:0000259" key="2">
    <source>
        <dbReference type="Pfam" id="PF00155"/>
    </source>
</evidence>
<dbReference type="InterPro" id="IPR015424">
    <property type="entry name" value="PyrdxlP-dep_Trfase"/>
</dbReference>
<dbReference type="SUPFAM" id="SSF53383">
    <property type="entry name" value="PLP-dependent transferases"/>
    <property type="match status" value="1"/>
</dbReference>
<evidence type="ECO:0000313" key="3">
    <source>
        <dbReference type="EMBL" id="KIG17782.1"/>
    </source>
</evidence>
<dbReference type="AlphaFoldDB" id="A0A0C2DDR4"/>
<dbReference type="InterPro" id="IPR004839">
    <property type="entry name" value="Aminotransferase_I/II_large"/>
</dbReference>
<feature type="domain" description="Aminotransferase class I/classII large" evidence="2">
    <location>
        <begin position="65"/>
        <end position="404"/>
    </location>
</feature>
<dbReference type="Pfam" id="PF00155">
    <property type="entry name" value="Aminotran_1_2"/>
    <property type="match status" value="1"/>
</dbReference>
<keyword evidence="1" id="KW-0663">Pyridoxal phosphate</keyword>
<reference evidence="3 4" key="1">
    <citation type="submission" date="2014-12" db="EMBL/GenBank/DDBJ databases">
        <title>Genome assembly of Enhygromyxa salina DSM 15201.</title>
        <authorList>
            <person name="Sharma G."/>
            <person name="Subramanian S."/>
        </authorList>
    </citation>
    <scope>NUCLEOTIDE SEQUENCE [LARGE SCALE GENOMIC DNA]</scope>
    <source>
        <strain evidence="3 4">DSM 15201</strain>
    </source>
</reference>
<keyword evidence="3" id="KW-0808">Transferase</keyword>
<dbReference type="Proteomes" id="UP000031599">
    <property type="component" value="Unassembled WGS sequence"/>
</dbReference>
<protein>
    <submittedName>
        <fullName evidence="3">Aspartate aminotransferase</fullName>
    </submittedName>
</protein>
<dbReference type="RefSeq" id="WP_052547960.1">
    <property type="nucleotide sequence ID" value="NZ_JMCC02000020.1"/>
</dbReference>
<dbReference type="GO" id="GO:0008483">
    <property type="term" value="F:transaminase activity"/>
    <property type="evidence" value="ECO:0007669"/>
    <property type="project" value="UniProtKB-KW"/>
</dbReference>
<dbReference type="PANTHER" id="PTHR43795">
    <property type="entry name" value="BIFUNCTIONAL ASPARTATE AMINOTRANSFERASE AND GLUTAMATE/ASPARTATE-PREPHENATE AMINOTRANSFERASE-RELATED"/>
    <property type="match status" value="1"/>
</dbReference>
<dbReference type="CDD" id="cd00609">
    <property type="entry name" value="AAT_like"/>
    <property type="match status" value="1"/>
</dbReference>
<dbReference type="GO" id="GO:0006520">
    <property type="term" value="P:amino acid metabolic process"/>
    <property type="evidence" value="ECO:0007669"/>
    <property type="project" value="TreeGrafter"/>
</dbReference>
<dbReference type="GO" id="GO:0030170">
    <property type="term" value="F:pyridoxal phosphate binding"/>
    <property type="evidence" value="ECO:0007669"/>
    <property type="project" value="InterPro"/>
</dbReference>